<protein>
    <submittedName>
        <fullName evidence="1">Uncharacterized protein</fullName>
    </submittedName>
</protein>
<accession>A0A238BST5</accession>
<dbReference type="AlphaFoldDB" id="A0A238BST5"/>
<keyword evidence="2" id="KW-1185">Reference proteome</keyword>
<reference evidence="1 2" key="1">
    <citation type="submission" date="2015-12" db="EMBL/GenBank/DDBJ databases">
        <title>Draft genome of the nematode, Onchocerca flexuosa.</title>
        <authorList>
            <person name="Mitreva M."/>
        </authorList>
    </citation>
    <scope>NUCLEOTIDE SEQUENCE [LARGE SCALE GENOMIC DNA]</scope>
    <source>
        <strain evidence="1">Red Deer</strain>
    </source>
</reference>
<dbReference type="Proteomes" id="UP000242913">
    <property type="component" value="Unassembled WGS sequence"/>
</dbReference>
<gene>
    <name evidence="1" type="ORF">X798_04489</name>
</gene>
<dbReference type="EMBL" id="KZ270008">
    <property type="protein sequence ID" value="OZC08429.1"/>
    <property type="molecule type" value="Genomic_DNA"/>
</dbReference>
<organism evidence="1 2">
    <name type="scientific">Onchocerca flexuosa</name>
    <dbReference type="NCBI Taxonomy" id="387005"/>
    <lineage>
        <taxon>Eukaryota</taxon>
        <taxon>Metazoa</taxon>
        <taxon>Ecdysozoa</taxon>
        <taxon>Nematoda</taxon>
        <taxon>Chromadorea</taxon>
        <taxon>Rhabditida</taxon>
        <taxon>Spirurina</taxon>
        <taxon>Spiruromorpha</taxon>
        <taxon>Filarioidea</taxon>
        <taxon>Onchocercidae</taxon>
        <taxon>Onchocerca</taxon>
    </lineage>
</organism>
<name>A0A238BST5_9BILA</name>
<evidence type="ECO:0000313" key="1">
    <source>
        <dbReference type="EMBL" id="OZC08429.1"/>
    </source>
</evidence>
<evidence type="ECO:0000313" key="2">
    <source>
        <dbReference type="Proteomes" id="UP000242913"/>
    </source>
</evidence>
<proteinExistence type="predicted"/>
<sequence>MKIIIRSLLHILHFFHSPPDYSRWNDINAVKQKGLTCCSLDMSIFKFVIGILAINFIAQKHFKVVAMENEMQCDINIGEMAVAVIHTGNECKDSVKSTAAEVDEKN</sequence>